<name>A4BBQ1_9GAMM</name>
<dbReference type="PANTHER" id="PTHR35152:SF1">
    <property type="entry name" value="DOMAIN SIGNALLING PROTEIN, PUTATIVE (AFU_ORTHOLOGUE AFUA_5G11310)-RELATED"/>
    <property type="match status" value="1"/>
</dbReference>
<dbReference type="OrthoDB" id="9808408at2"/>
<dbReference type="PROSITE" id="PS50924">
    <property type="entry name" value="MHYT"/>
    <property type="match status" value="1"/>
</dbReference>
<dbReference type="Proteomes" id="UP000005953">
    <property type="component" value="Unassembled WGS sequence"/>
</dbReference>
<feature type="transmembrane region" description="Helical" evidence="1">
    <location>
        <begin position="77"/>
        <end position="99"/>
    </location>
</feature>
<reference evidence="4 5" key="1">
    <citation type="submission" date="2006-02" db="EMBL/GenBank/DDBJ databases">
        <authorList>
            <person name="Pinhassi J."/>
            <person name="Pedros-Alio C."/>
            <person name="Ferriera S."/>
            <person name="Johnson J."/>
            <person name="Kravitz S."/>
            <person name="Halpern A."/>
            <person name="Remington K."/>
            <person name="Beeson K."/>
            <person name="Tran B."/>
            <person name="Rogers Y.-H."/>
            <person name="Friedman R."/>
            <person name="Venter J.C."/>
        </authorList>
    </citation>
    <scope>NUCLEOTIDE SEQUENCE [LARGE SCALE GENOMIC DNA]</scope>
    <source>
        <strain evidence="4 5">MED297</strain>
    </source>
</reference>
<dbReference type="SUPFAM" id="SSF55073">
    <property type="entry name" value="Nucleotide cyclase"/>
    <property type="match status" value="1"/>
</dbReference>
<keyword evidence="1" id="KW-0812">Transmembrane</keyword>
<comment type="caution">
    <text evidence="4">The sequence shown here is derived from an EMBL/GenBank/DDBJ whole genome shotgun (WGS) entry which is preliminary data.</text>
</comment>
<dbReference type="Pfam" id="PF03707">
    <property type="entry name" value="MHYT"/>
    <property type="match status" value="3"/>
</dbReference>
<evidence type="ECO:0000259" key="3">
    <source>
        <dbReference type="PROSITE" id="PS50924"/>
    </source>
</evidence>
<feature type="transmembrane region" description="Helical" evidence="1">
    <location>
        <begin position="12"/>
        <end position="29"/>
    </location>
</feature>
<keyword evidence="5" id="KW-1185">Reference proteome</keyword>
<gene>
    <name evidence="4" type="ORF">MED297_01155</name>
</gene>
<proteinExistence type="predicted"/>
<dbReference type="PANTHER" id="PTHR35152">
    <property type="entry name" value="DOMAIN SIGNALLING PROTEIN, PUTATIVE (AFU_ORTHOLOGUE AFUA_5G11310)-RELATED"/>
    <property type="match status" value="1"/>
</dbReference>
<organism evidence="4 5">
    <name type="scientific">Reinekea blandensis MED297</name>
    <dbReference type="NCBI Taxonomy" id="314283"/>
    <lineage>
        <taxon>Bacteria</taxon>
        <taxon>Pseudomonadati</taxon>
        <taxon>Pseudomonadota</taxon>
        <taxon>Gammaproteobacteria</taxon>
        <taxon>Oceanospirillales</taxon>
        <taxon>Saccharospirillaceae</taxon>
        <taxon>Reinekea</taxon>
    </lineage>
</organism>
<dbReference type="InterPro" id="IPR000160">
    <property type="entry name" value="GGDEF_dom"/>
</dbReference>
<evidence type="ECO:0000313" key="4">
    <source>
        <dbReference type="EMBL" id="EAR10386.1"/>
    </source>
</evidence>
<dbReference type="AlphaFoldDB" id="A4BBQ1"/>
<dbReference type="GO" id="GO:0016020">
    <property type="term" value="C:membrane"/>
    <property type="evidence" value="ECO:0007669"/>
    <property type="project" value="UniProtKB-UniRule"/>
</dbReference>
<dbReference type="STRING" id="314283.MED297_01155"/>
<feature type="transmembrane region" description="Helical" evidence="1">
    <location>
        <begin position="171"/>
        <end position="192"/>
    </location>
</feature>
<feature type="transmembrane region" description="Helical" evidence="1">
    <location>
        <begin position="106"/>
        <end position="126"/>
    </location>
</feature>
<keyword evidence="1" id="KW-1133">Transmembrane helix</keyword>
<dbReference type="NCBIfam" id="TIGR00254">
    <property type="entry name" value="GGDEF"/>
    <property type="match status" value="1"/>
</dbReference>
<dbReference type="InterPro" id="IPR005330">
    <property type="entry name" value="MHYT_dom"/>
</dbReference>
<dbReference type="Pfam" id="PF00990">
    <property type="entry name" value="GGDEF"/>
    <property type="match status" value="1"/>
</dbReference>
<feature type="transmembrane region" description="Helical" evidence="1">
    <location>
        <begin position="138"/>
        <end position="159"/>
    </location>
</feature>
<dbReference type="EMBL" id="AAOE01000004">
    <property type="protein sequence ID" value="EAR10386.1"/>
    <property type="molecule type" value="Genomic_DNA"/>
</dbReference>
<dbReference type="SMART" id="SM00267">
    <property type="entry name" value="GGDEF"/>
    <property type="match status" value="1"/>
</dbReference>
<evidence type="ECO:0000259" key="2">
    <source>
        <dbReference type="PROSITE" id="PS50887"/>
    </source>
</evidence>
<evidence type="ECO:0000256" key="1">
    <source>
        <dbReference type="PROSITE-ProRule" id="PRU00244"/>
    </source>
</evidence>
<keyword evidence="1" id="KW-0472">Membrane</keyword>
<dbReference type="RefSeq" id="WP_008046594.1">
    <property type="nucleotide sequence ID" value="NZ_CH724153.1"/>
</dbReference>
<protein>
    <submittedName>
        <fullName evidence="4">Probable signalling protein</fullName>
    </submittedName>
</protein>
<feature type="transmembrane region" description="Helical" evidence="1">
    <location>
        <begin position="212"/>
        <end position="235"/>
    </location>
</feature>
<evidence type="ECO:0000313" key="5">
    <source>
        <dbReference type="Proteomes" id="UP000005953"/>
    </source>
</evidence>
<dbReference type="InterPro" id="IPR029787">
    <property type="entry name" value="Nucleotide_cyclase"/>
</dbReference>
<feature type="transmembrane region" description="Helical" evidence="1">
    <location>
        <begin position="41"/>
        <end position="65"/>
    </location>
</feature>
<dbReference type="HOGENOM" id="CLU_000445_70_49_6"/>
<feature type="domain" description="MHYT" evidence="3">
    <location>
        <begin position="5"/>
        <end position="199"/>
    </location>
</feature>
<accession>A4BBQ1</accession>
<dbReference type="InterPro" id="IPR043128">
    <property type="entry name" value="Rev_trsase/Diguanyl_cyclase"/>
</dbReference>
<feature type="domain" description="GGDEF" evidence="2">
    <location>
        <begin position="289"/>
        <end position="422"/>
    </location>
</feature>
<dbReference type="PROSITE" id="PS50887">
    <property type="entry name" value="GGDEF"/>
    <property type="match status" value="1"/>
</dbReference>
<dbReference type="Gene3D" id="3.30.70.270">
    <property type="match status" value="1"/>
</dbReference>
<sequence length="422" mass="45520">MIASYDLSLVLASYLVAVIASFSAIYFSTRVRSLKSGSKPFWFAAGVICLGGGIWSMHFVGMSAYNTGFNMTFDLTWTLLSLVVVLVASGLGLWVITLATISKLQLAGSAVIIGAGIFSMHYSGMYAMQMSPSIQYDLALVALSGLIAIGASGAALIICRNIERVPRQYSLVTRLGAALIMGIAICGMHYTGMAAVTFMPDAMASADNTLRGNWMGIPTAVAASIFLLSLVYIAYEDYREMERVKREKAEADAAVMRAAFSDASSGLPNRTSLENHLDQLITDNQKKADPFDLIYVELSDYRQIIASHGDDVAQSYVSQFAKAIQKATPGGAYVARYNTNGFVVVMPDAGLATLKQSARALTEALSKTQLEDVQDLPLRFGLGYSQYPQSGTVTRMLIRQAQVIKLRYQPETSRSASADALG</sequence>